<dbReference type="EC" id="2.8.3.19" evidence="2"/>
<accession>A0AB34YXX8</accession>
<dbReference type="RefSeq" id="WP_235894931.1">
    <property type="nucleotide sequence ID" value="NZ_JACIEX010000012.1"/>
</dbReference>
<dbReference type="InterPro" id="IPR050483">
    <property type="entry name" value="CoA-transferase_III_domain"/>
</dbReference>
<gene>
    <name evidence="2" type="ORF">GGQ79_004167</name>
</gene>
<comment type="caution">
    <text evidence="2">The sequence shown here is derived from an EMBL/GenBank/DDBJ whole genome shotgun (WGS) entry which is preliminary data.</text>
</comment>
<dbReference type="EMBL" id="JACIEX010000012">
    <property type="protein sequence ID" value="MBB4095615.1"/>
    <property type="molecule type" value="Genomic_DNA"/>
</dbReference>
<dbReference type="Pfam" id="PF02515">
    <property type="entry name" value="CoA_transf_3"/>
    <property type="match status" value="1"/>
</dbReference>
<dbReference type="AlphaFoldDB" id="A0AB34YXX8"/>
<dbReference type="InterPro" id="IPR003673">
    <property type="entry name" value="CoA-Trfase_fam_III"/>
</dbReference>
<dbReference type="InterPro" id="IPR044855">
    <property type="entry name" value="CoA-Trfase_III_dom3_sf"/>
</dbReference>
<dbReference type="PANTHER" id="PTHR48207:SF3">
    <property type="entry name" value="SUCCINATE--HYDROXYMETHYLGLUTARATE COA-TRANSFERASE"/>
    <property type="match status" value="1"/>
</dbReference>
<reference evidence="2 3" key="1">
    <citation type="submission" date="2020-08" db="EMBL/GenBank/DDBJ databases">
        <title>Genomic Encyclopedia of Type Strains, Phase IV (KMG-IV): sequencing the most valuable type-strain genomes for metagenomic binning, comparative biology and taxonomic classification.</title>
        <authorList>
            <person name="Goeker M."/>
        </authorList>
    </citation>
    <scope>NUCLEOTIDE SEQUENCE [LARGE SCALE GENOMIC DNA]</scope>
    <source>
        <strain evidence="2 3">DSM 23868</strain>
    </source>
</reference>
<dbReference type="Proteomes" id="UP000553980">
    <property type="component" value="Unassembled WGS sequence"/>
</dbReference>
<protein>
    <submittedName>
        <fullName evidence="2">CoA:oxalate CoA-transferase</fullName>
        <ecNumber evidence="2">2.8.3.19</ecNumber>
    </submittedName>
</protein>
<dbReference type="GO" id="GO:0008410">
    <property type="term" value="F:CoA-transferase activity"/>
    <property type="evidence" value="ECO:0007669"/>
    <property type="project" value="TreeGrafter"/>
</dbReference>
<dbReference type="Gene3D" id="3.40.50.10540">
    <property type="entry name" value="Crotonobetainyl-coa:carnitine coa-transferase, domain 1"/>
    <property type="match status" value="1"/>
</dbReference>
<organism evidence="2 3">
    <name type="scientific">Brucella pecoris</name>
    <dbReference type="NCBI Taxonomy" id="867683"/>
    <lineage>
        <taxon>Bacteria</taxon>
        <taxon>Pseudomonadati</taxon>
        <taxon>Pseudomonadota</taxon>
        <taxon>Alphaproteobacteria</taxon>
        <taxon>Hyphomicrobiales</taxon>
        <taxon>Brucellaceae</taxon>
        <taxon>Brucella/Ochrobactrum group</taxon>
        <taxon>Brucella</taxon>
    </lineage>
</organism>
<proteinExistence type="predicted"/>
<name>A0AB34YXX8_9HYPH</name>
<keyword evidence="1 2" id="KW-0808">Transferase</keyword>
<dbReference type="SUPFAM" id="SSF89796">
    <property type="entry name" value="CoA-transferase family III (CaiB/BaiF)"/>
    <property type="match status" value="1"/>
</dbReference>
<evidence type="ECO:0000256" key="1">
    <source>
        <dbReference type="ARBA" id="ARBA00022679"/>
    </source>
</evidence>
<keyword evidence="3" id="KW-1185">Reference proteome</keyword>
<evidence type="ECO:0000313" key="2">
    <source>
        <dbReference type="EMBL" id="MBB4095615.1"/>
    </source>
</evidence>
<sequence>MNGNPFLSVRYRIDYFISLDFALYRRGKAESSDSGRSKMAKQNEFDSWQARRTGPLAGVTVLDITRVVAGPFCSMLMADLGATVIKVEHPDEPDYARTFPPFVGEDEEQLSAFFTQFNRNKLGITVNLKTDEGKELLRKLVGKVDILVENFRPGTMDKLGLGYETLKTINPKLVYTAISGYGRTGPNASRPAYDNTGQAVGGLWSMNGYADRPPVRVGTIIGDLAASLYAAIGAIAALREAERTGQGQVVDVSQQDSVLTLTENAVVRYTAQKEVATPLGNDHPFVRPYGQFRCKDGFVFFGGYTDKFWAITCAMFGEPERASDQAINTMEKRFDPVVAETVVKPLLEGWFSNYTKAELEDMAGDKVPLSAIKTIAEVVEDPHIAARNMIVNVPVAGKLIGMFGLPIKLSGKQETDNEKAPAPGEHNALVLEKLVGIGAEELDRLKTAGAI</sequence>
<dbReference type="Gene3D" id="3.30.1540.10">
    <property type="entry name" value="formyl-coa transferase, domain 3"/>
    <property type="match status" value="1"/>
</dbReference>
<dbReference type="PANTHER" id="PTHR48207">
    <property type="entry name" value="SUCCINATE--HYDROXYMETHYLGLUTARATE COA-TRANSFERASE"/>
    <property type="match status" value="1"/>
</dbReference>
<evidence type="ECO:0000313" key="3">
    <source>
        <dbReference type="Proteomes" id="UP000553980"/>
    </source>
</evidence>
<dbReference type="InterPro" id="IPR023606">
    <property type="entry name" value="CoA-Trfase_III_dom_1_sf"/>
</dbReference>